<proteinExistence type="predicted"/>
<dbReference type="AlphaFoldDB" id="A0A1X7SG52"/>
<keyword evidence="2 9" id="KW-0812">Transmembrane</keyword>
<evidence type="ECO:0000256" key="7">
    <source>
        <dbReference type="ARBA" id="ARBA00023180"/>
    </source>
</evidence>
<accession>A0A1X7SG52</accession>
<feature type="domain" description="G-protein coupled receptors family 3 profile" evidence="10">
    <location>
        <begin position="35"/>
        <end position="240"/>
    </location>
</feature>
<protein>
    <recommendedName>
        <fullName evidence="10">G-protein coupled receptors family 3 profile domain-containing protein</fullName>
    </recommendedName>
</protein>
<feature type="transmembrane region" description="Helical" evidence="9">
    <location>
        <begin position="6"/>
        <end position="26"/>
    </location>
</feature>
<name>A0A1X7SG52_AMPQE</name>
<evidence type="ECO:0000256" key="4">
    <source>
        <dbReference type="ARBA" id="ARBA00023040"/>
    </source>
</evidence>
<dbReference type="InterPro" id="IPR017978">
    <property type="entry name" value="GPCR_3_C"/>
</dbReference>
<keyword evidence="4" id="KW-0297">G-protein coupled receptor</keyword>
<keyword evidence="8" id="KW-0807">Transducer</keyword>
<dbReference type="InterPro" id="IPR002455">
    <property type="entry name" value="GPCR3_GABA-B"/>
</dbReference>
<dbReference type="PROSITE" id="PS50259">
    <property type="entry name" value="G_PROTEIN_RECEP_F3_4"/>
    <property type="match status" value="1"/>
</dbReference>
<evidence type="ECO:0000256" key="2">
    <source>
        <dbReference type="ARBA" id="ARBA00022692"/>
    </source>
</evidence>
<reference evidence="11" key="1">
    <citation type="submission" date="2017-05" db="UniProtKB">
        <authorList>
            <consortium name="EnsemblMetazoa"/>
        </authorList>
    </citation>
    <scope>IDENTIFICATION</scope>
</reference>
<dbReference type="EnsemblMetazoa" id="Aqu2.1.01062_001">
    <property type="protein sequence ID" value="Aqu2.1.01062_001"/>
    <property type="gene ID" value="Aqu2.1.01062"/>
</dbReference>
<dbReference type="OrthoDB" id="2150267at2759"/>
<evidence type="ECO:0000256" key="6">
    <source>
        <dbReference type="ARBA" id="ARBA00023170"/>
    </source>
</evidence>
<dbReference type="GO" id="GO:0038039">
    <property type="term" value="C:G protein-coupled receptor heterodimeric complex"/>
    <property type="evidence" value="ECO:0007669"/>
    <property type="project" value="TreeGrafter"/>
</dbReference>
<keyword evidence="3 9" id="KW-1133">Transmembrane helix</keyword>
<feature type="transmembrane region" description="Helical" evidence="9">
    <location>
        <begin position="180"/>
        <end position="201"/>
    </location>
</feature>
<dbReference type="PANTHER" id="PTHR10519:SF20">
    <property type="entry name" value="G-PROTEIN COUPLED RECEPTOR 156-RELATED"/>
    <property type="match status" value="1"/>
</dbReference>
<dbReference type="InParanoid" id="A0A1X7SG52"/>
<dbReference type="GO" id="GO:0007214">
    <property type="term" value="P:gamma-aminobutyric acid signaling pathway"/>
    <property type="evidence" value="ECO:0007669"/>
    <property type="project" value="TreeGrafter"/>
</dbReference>
<evidence type="ECO:0000256" key="9">
    <source>
        <dbReference type="SAM" id="Phobius"/>
    </source>
</evidence>
<feature type="transmembrane region" description="Helical" evidence="9">
    <location>
        <begin position="80"/>
        <end position="103"/>
    </location>
</feature>
<dbReference type="PRINTS" id="PR01176">
    <property type="entry name" value="GABABRECEPTR"/>
</dbReference>
<dbReference type="eggNOG" id="KOG1055">
    <property type="taxonomic scope" value="Eukaryota"/>
</dbReference>
<evidence type="ECO:0000256" key="8">
    <source>
        <dbReference type="ARBA" id="ARBA00023224"/>
    </source>
</evidence>
<evidence type="ECO:0000256" key="5">
    <source>
        <dbReference type="ARBA" id="ARBA00023136"/>
    </source>
</evidence>
<sequence>LTSPDLNNIIVLGSFLLYACVFFYSYSATTKYLQTTFCNIRIWLFSLGYNLCFGVILSKTWRVYYIFNNPKPNKKGVKDWVLLVIILIVVAIDLAIILVGFIIPMSRLKSSEEEDTIHPQNINDEGKLQDHYILICNQSATVIWLALSFGYKGLLQVSAIFMAFHTRRVKVKILNESKEIAAIIYINSIVLVLLAASEFTLATHHNAYAALFGLGLLTEATLFLGLIFIPKMVRLYLDPEGEKIFTRSDAPVTSTLQTIASTIDKK</sequence>
<keyword evidence="7" id="KW-0325">Glycoprotein</keyword>
<feature type="transmembrane region" description="Helical" evidence="9">
    <location>
        <begin position="38"/>
        <end position="60"/>
    </location>
</feature>
<evidence type="ECO:0000259" key="10">
    <source>
        <dbReference type="PROSITE" id="PS50259"/>
    </source>
</evidence>
<dbReference type="GO" id="GO:0004965">
    <property type="term" value="F:G protein-coupled GABA receptor activity"/>
    <property type="evidence" value="ECO:0007669"/>
    <property type="project" value="InterPro"/>
</dbReference>
<feature type="transmembrane region" description="Helical" evidence="9">
    <location>
        <begin position="207"/>
        <end position="229"/>
    </location>
</feature>
<dbReference type="CDD" id="cd15047">
    <property type="entry name" value="7tmC_GABA-B-like"/>
    <property type="match status" value="1"/>
</dbReference>
<organism evidence="11">
    <name type="scientific">Amphimedon queenslandica</name>
    <name type="common">Sponge</name>
    <dbReference type="NCBI Taxonomy" id="400682"/>
    <lineage>
        <taxon>Eukaryota</taxon>
        <taxon>Metazoa</taxon>
        <taxon>Porifera</taxon>
        <taxon>Demospongiae</taxon>
        <taxon>Heteroscleromorpha</taxon>
        <taxon>Haplosclerida</taxon>
        <taxon>Niphatidae</taxon>
        <taxon>Amphimedon</taxon>
    </lineage>
</organism>
<evidence type="ECO:0000313" key="11">
    <source>
        <dbReference type="EnsemblMetazoa" id="Aqu2.1.01062_001"/>
    </source>
</evidence>
<dbReference type="PANTHER" id="PTHR10519">
    <property type="entry name" value="GABA-B RECEPTOR"/>
    <property type="match status" value="1"/>
</dbReference>
<keyword evidence="6" id="KW-0675">Receptor</keyword>
<dbReference type="Pfam" id="PF00003">
    <property type="entry name" value="7tm_3"/>
    <property type="match status" value="1"/>
</dbReference>
<comment type="subcellular location">
    <subcellularLocation>
        <location evidence="1">Membrane</location>
        <topology evidence="1">Multi-pass membrane protein</topology>
    </subcellularLocation>
</comment>
<evidence type="ECO:0000256" key="3">
    <source>
        <dbReference type="ARBA" id="ARBA00022989"/>
    </source>
</evidence>
<keyword evidence="5 9" id="KW-0472">Membrane</keyword>
<evidence type="ECO:0000256" key="1">
    <source>
        <dbReference type="ARBA" id="ARBA00004141"/>
    </source>
</evidence>